<dbReference type="RefSeq" id="WP_038682571.1">
    <property type="nucleotide sequence ID" value="NZ_BJMC01000021.1"/>
</dbReference>
<dbReference type="Pfam" id="PF17926">
    <property type="entry name" value="TetR_C_21"/>
    <property type="match status" value="1"/>
</dbReference>
<dbReference type="InterPro" id="IPR041467">
    <property type="entry name" value="Sco4008_C"/>
</dbReference>
<keyword evidence="3" id="KW-1185">Reference proteome</keyword>
<dbReference type="Gene3D" id="1.10.357.10">
    <property type="entry name" value="Tetracycline Repressor, domain 2"/>
    <property type="match status" value="1"/>
</dbReference>
<evidence type="ECO:0000313" key="3">
    <source>
        <dbReference type="Proteomes" id="UP000030300"/>
    </source>
</evidence>
<dbReference type="PANTHER" id="PTHR30328:SF54">
    <property type="entry name" value="HTH-TYPE TRANSCRIPTIONAL REPRESSOR SCO4008"/>
    <property type="match status" value="1"/>
</dbReference>
<accession>A0A0A1DPV5</accession>
<organism evidence="2 3">
    <name type="scientific">Nocardioides simplex</name>
    <name type="common">Arthrobacter simplex</name>
    <dbReference type="NCBI Taxonomy" id="2045"/>
    <lineage>
        <taxon>Bacteria</taxon>
        <taxon>Bacillati</taxon>
        <taxon>Actinomycetota</taxon>
        <taxon>Actinomycetes</taxon>
        <taxon>Propionibacteriales</taxon>
        <taxon>Nocardioidaceae</taxon>
        <taxon>Pimelobacter</taxon>
    </lineage>
</organism>
<protein>
    <submittedName>
        <fullName evidence="2">Transcriptional regulator, TetR family</fullName>
    </submittedName>
</protein>
<dbReference type="EMBL" id="CP009896">
    <property type="protein sequence ID" value="AIY19404.1"/>
    <property type="molecule type" value="Genomic_DNA"/>
</dbReference>
<name>A0A0A1DPV5_NOCSI</name>
<keyword evidence="1" id="KW-0238">DNA-binding</keyword>
<dbReference type="GeneID" id="96612252"/>
<proteinExistence type="predicted"/>
<dbReference type="PROSITE" id="PS50977">
    <property type="entry name" value="HTH_TETR_2"/>
    <property type="match status" value="1"/>
</dbReference>
<dbReference type="InterPro" id="IPR009057">
    <property type="entry name" value="Homeodomain-like_sf"/>
</dbReference>
<reference evidence="2 3" key="1">
    <citation type="journal article" date="2015" name="Genome Announc.">
        <title>Complete Genome Sequence of Steroid-Transforming Nocardioides simplex VKM Ac-2033D.</title>
        <authorList>
            <person name="Shtratnikova V.Y."/>
            <person name="Schelkunov M.I."/>
            <person name="Pekov Y.A."/>
            <person name="Fokina V.V."/>
            <person name="Logacheva M.D."/>
            <person name="Sokolov S.L."/>
            <person name="Bragin E.Y."/>
            <person name="Ashapkin V.V."/>
            <person name="Donova M.V."/>
        </authorList>
    </citation>
    <scope>NUCLEOTIDE SEQUENCE [LARGE SCALE GENOMIC DNA]</scope>
    <source>
        <strain evidence="2 3">VKM Ac-2033D</strain>
    </source>
</reference>
<dbReference type="HOGENOM" id="CLU_069356_1_2_11"/>
<dbReference type="SUPFAM" id="SSF46689">
    <property type="entry name" value="Homeodomain-like"/>
    <property type="match status" value="1"/>
</dbReference>
<dbReference type="AlphaFoldDB" id="A0A0A1DPV5"/>
<dbReference type="PRINTS" id="PR00455">
    <property type="entry name" value="HTHTETR"/>
</dbReference>
<dbReference type="InterPro" id="IPR036271">
    <property type="entry name" value="Tet_transcr_reg_TetR-rel_C_sf"/>
</dbReference>
<evidence type="ECO:0000256" key="1">
    <source>
        <dbReference type="ARBA" id="ARBA00023125"/>
    </source>
</evidence>
<dbReference type="PANTHER" id="PTHR30328">
    <property type="entry name" value="TRANSCRIPTIONAL REPRESSOR"/>
    <property type="match status" value="1"/>
</dbReference>
<sequence>MAWDTEATRSRLLDAGVRQFAALGFAGARIDAIARDAGINKERVYRYFGDKQGLFSAVLEHELDALFDGLEVEVTTPEGIGEFTGRMFDRCLARPELPRLLIWESLELEAPVAADSRQPVCAVNATRICDAVRGLGRVESEHLLLTAISVVVGWWGLSRLAEVVLTDPDAVAVRRQMVVAQMTALAREAG</sequence>
<dbReference type="GO" id="GO:0003677">
    <property type="term" value="F:DNA binding"/>
    <property type="evidence" value="ECO:0007669"/>
    <property type="project" value="UniProtKB-UniRule"/>
</dbReference>
<dbReference type="InterPro" id="IPR001647">
    <property type="entry name" value="HTH_TetR"/>
</dbReference>
<dbReference type="KEGG" id="psim:KR76_26280"/>
<dbReference type="GO" id="GO:0006355">
    <property type="term" value="P:regulation of DNA-templated transcription"/>
    <property type="evidence" value="ECO:0007669"/>
    <property type="project" value="UniProtKB-ARBA"/>
</dbReference>
<gene>
    <name evidence="2" type="ORF">KR76_26280</name>
</gene>
<dbReference type="OrthoDB" id="4726108at2"/>
<dbReference type="SUPFAM" id="SSF48498">
    <property type="entry name" value="Tetracyclin repressor-like, C-terminal domain"/>
    <property type="match status" value="1"/>
</dbReference>
<dbReference type="Proteomes" id="UP000030300">
    <property type="component" value="Chromosome"/>
</dbReference>
<dbReference type="eggNOG" id="COG1309">
    <property type="taxonomic scope" value="Bacteria"/>
</dbReference>
<dbReference type="Pfam" id="PF00440">
    <property type="entry name" value="TetR_N"/>
    <property type="match status" value="1"/>
</dbReference>
<evidence type="ECO:0000313" key="2">
    <source>
        <dbReference type="EMBL" id="AIY19404.1"/>
    </source>
</evidence>
<dbReference type="InterPro" id="IPR050109">
    <property type="entry name" value="HTH-type_TetR-like_transc_reg"/>
</dbReference>